<dbReference type="Gene3D" id="2.30.30.390">
    <property type="entry name" value="Hemimethylated DNA-binding domain"/>
    <property type="match status" value="1"/>
</dbReference>
<dbReference type="OrthoDB" id="28868at2759"/>
<dbReference type="InterPro" id="IPR036623">
    <property type="entry name" value="Hemimethylated_DNA-bd_sf"/>
</dbReference>
<dbReference type="InterPro" id="IPR032698">
    <property type="entry name" value="SirB1_N"/>
</dbReference>
<dbReference type="PANTHER" id="PTHR31350">
    <property type="entry name" value="SI:DKEY-261L7.2"/>
    <property type="match status" value="1"/>
</dbReference>
<dbReference type="GeneID" id="28839542"/>
<protein>
    <recommendedName>
        <fullName evidence="1">F-box domain-containing protein</fullName>
    </recommendedName>
</protein>
<dbReference type="SUPFAM" id="SSF141255">
    <property type="entry name" value="YccV-like"/>
    <property type="match status" value="1"/>
</dbReference>
<evidence type="ECO:0000313" key="3">
    <source>
        <dbReference type="Proteomes" id="UP000091956"/>
    </source>
</evidence>
<proteinExistence type="predicted"/>
<evidence type="ECO:0000313" key="2">
    <source>
        <dbReference type="EMBL" id="OBT94653.1"/>
    </source>
</evidence>
<feature type="domain" description="F-box" evidence="1">
    <location>
        <begin position="4"/>
        <end position="51"/>
    </location>
</feature>
<dbReference type="PROSITE" id="PS50181">
    <property type="entry name" value="FBOX"/>
    <property type="match status" value="1"/>
</dbReference>
<dbReference type="RefSeq" id="XP_018128386.1">
    <property type="nucleotide sequence ID" value="XM_018275609.2"/>
</dbReference>
<gene>
    <name evidence="2" type="ORF">VE01_06156</name>
</gene>
<dbReference type="Pfam" id="PF12937">
    <property type="entry name" value="F-box-like"/>
    <property type="match status" value="1"/>
</dbReference>
<dbReference type="NCBIfam" id="TIGR02097">
    <property type="entry name" value="yccV"/>
    <property type="match status" value="1"/>
</dbReference>
<dbReference type="AlphaFoldDB" id="A0A1B8GFR7"/>
<accession>A0A1B8GFR7</accession>
<dbReference type="Pfam" id="PF08755">
    <property type="entry name" value="YccV-like"/>
    <property type="match status" value="1"/>
</dbReference>
<reference evidence="2 3" key="1">
    <citation type="submission" date="2016-03" db="EMBL/GenBank/DDBJ databases">
        <title>Comparative genomics of Pseudogymnoascus destructans, the fungus causing white-nose syndrome of bats.</title>
        <authorList>
            <person name="Palmer J.M."/>
            <person name="Drees K.P."/>
            <person name="Foster J.T."/>
            <person name="Lindner D.L."/>
        </authorList>
    </citation>
    <scope>NUCLEOTIDE SEQUENCE [LARGE SCALE GENOMIC DNA]</scope>
    <source>
        <strain evidence="2 3">UAMH 10579</strain>
    </source>
</reference>
<evidence type="ECO:0000259" key="1">
    <source>
        <dbReference type="PROSITE" id="PS50181"/>
    </source>
</evidence>
<dbReference type="Gene3D" id="1.20.1280.50">
    <property type="match status" value="1"/>
</dbReference>
<keyword evidence="3" id="KW-1185">Reference proteome</keyword>
<dbReference type="PANTHER" id="PTHR31350:SF27">
    <property type="entry name" value="HEMIMETHYLATED DNA-BINDING DOMAIN-CONTAINING PROTEIN"/>
    <property type="match status" value="1"/>
</dbReference>
<dbReference type="GO" id="GO:0003677">
    <property type="term" value="F:DNA binding"/>
    <property type="evidence" value="ECO:0007669"/>
    <property type="project" value="InterPro"/>
</dbReference>
<dbReference type="STRING" id="342668.A0A1B8GFR7"/>
<dbReference type="InterPro" id="IPR011722">
    <property type="entry name" value="Hemimethylated_DNA-bd_dom"/>
</dbReference>
<dbReference type="SMART" id="SM00992">
    <property type="entry name" value="YccV-like"/>
    <property type="match status" value="1"/>
</dbReference>
<dbReference type="InterPro" id="IPR036047">
    <property type="entry name" value="F-box-like_dom_sf"/>
</dbReference>
<dbReference type="Proteomes" id="UP000091956">
    <property type="component" value="Unassembled WGS sequence"/>
</dbReference>
<dbReference type="SUPFAM" id="SSF81383">
    <property type="entry name" value="F-box domain"/>
    <property type="match status" value="1"/>
</dbReference>
<dbReference type="Pfam" id="PF13369">
    <property type="entry name" value="Transglut_core2"/>
    <property type="match status" value="1"/>
</dbReference>
<sequence length="602" mass="69455">MAPATTINDLPDEVLDQILYYLSPEQTILSIRRASKRFARLCEEPLLWRYYCRTEFNYWDAKHRIKQKFVGDVSDVEWKKLYIYRKNIDTRTSELLDSILSEQIGRIDKTKDISEFGYDAKDTLLRNCQAETDTDDVLARRFYSSSVLDHIHRAKALDEWYRLSRGDDISIERALGCLDMFVLHDRNGDLCEISDMLDKLAKKLEATHTDFHDLSQRRKALVTARFLKDNDLTGMASELQYRDLKNNFIGIALQEENHPSLPLISAAIYCAVARRLGLDAGCCDFPNHVHAVVSPNNGETLDGSVQKTSLGPPEPMYLDPYRSDREVPVEHLKTQLVAWGVQVDDFPRFLTHMSTRRIALRTSKSILTTIHEFRGLGRNGANNAGHASIKLYGNPFADMDNAFYSALWSNFILSSIPGRAVSIDQVQFIPIILERFENLYHMDGVFLEKYICASPSLLVRTDLARLVEAIRVIRASDIMPKQVRRRDSQKPHGKIQYEVGQVFQHKRYGYTAVITGWDVECTMNSRWMEQNHVDTLRKGQHQSFYHALVEDTSIRYVAEENVELIEPDNPVSLMSLAGRFFKRWDGLRHRFVSNIRDEYPDD</sequence>
<dbReference type="SMART" id="SM00256">
    <property type="entry name" value="FBOX"/>
    <property type="match status" value="1"/>
</dbReference>
<reference evidence="3" key="2">
    <citation type="journal article" date="2018" name="Nat. Commun.">
        <title>Extreme sensitivity to ultraviolet light in the fungal pathogen causing white-nose syndrome of bats.</title>
        <authorList>
            <person name="Palmer J.M."/>
            <person name="Drees K.P."/>
            <person name="Foster J.T."/>
            <person name="Lindner D.L."/>
        </authorList>
    </citation>
    <scope>NUCLEOTIDE SEQUENCE [LARGE SCALE GENOMIC DNA]</scope>
    <source>
        <strain evidence="3">UAMH 10579</strain>
    </source>
</reference>
<name>A0A1B8GFR7_9PEZI</name>
<organism evidence="2 3">
    <name type="scientific">Pseudogymnoascus verrucosus</name>
    <dbReference type="NCBI Taxonomy" id="342668"/>
    <lineage>
        <taxon>Eukaryota</taxon>
        <taxon>Fungi</taxon>
        <taxon>Dikarya</taxon>
        <taxon>Ascomycota</taxon>
        <taxon>Pezizomycotina</taxon>
        <taxon>Leotiomycetes</taxon>
        <taxon>Thelebolales</taxon>
        <taxon>Thelebolaceae</taxon>
        <taxon>Pseudogymnoascus</taxon>
    </lineage>
</organism>
<dbReference type="InterPro" id="IPR001810">
    <property type="entry name" value="F-box_dom"/>
</dbReference>
<dbReference type="EMBL" id="KV460241">
    <property type="protein sequence ID" value="OBT94653.1"/>
    <property type="molecule type" value="Genomic_DNA"/>
</dbReference>